<keyword evidence="3" id="KW-1185">Reference proteome</keyword>
<proteinExistence type="predicted"/>
<evidence type="ECO:0000256" key="1">
    <source>
        <dbReference type="SAM" id="Phobius"/>
    </source>
</evidence>
<evidence type="ECO:0000313" key="2">
    <source>
        <dbReference type="EMBL" id="CAG5106718.1"/>
    </source>
</evidence>
<keyword evidence="1" id="KW-0472">Membrane</keyword>
<protein>
    <submittedName>
        <fullName evidence="2">Oidioi.mRNA.OKI2018_I69.chr1.g2969.t1.cds</fullName>
    </submittedName>
</protein>
<reference evidence="2 3" key="1">
    <citation type="submission" date="2021-04" db="EMBL/GenBank/DDBJ databases">
        <authorList>
            <person name="Bliznina A."/>
        </authorList>
    </citation>
    <scope>NUCLEOTIDE SEQUENCE [LARGE SCALE GENOMIC DNA]</scope>
</reference>
<dbReference type="Proteomes" id="UP001158576">
    <property type="component" value="Chromosome 1"/>
</dbReference>
<organism evidence="2 3">
    <name type="scientific">Oikopleura dioica</name>
    <name type="common">Tunicate</name>
    <dbReference type="NCBI Taxonomy" id="34765"/>
    <lineage>
        <taxon>Eukaryota</taxon>
        <taxon>Metazoa</taxon>
        <taxon>Chordata</taxon>
        <taxon>Tunicata</taxon>
        <taxon>Appendicularia</taxon>
        <taxon>Copelata</taxon>
        <taxon>Oikopleuridae</taxon>
        <taxon>Oikopleura</taxon>
    </lineage>
</organism>
<name>A0ABN7SUG1_OIKDI</name>
<evidence type="ECO:0000313" key="3">
    <source>
        <dbReference type="Proteomes" id="UP001158576"/>
    </source>
</evidence>
<sequence length="157" mass="18427">MTLAGTFLGPWYKWWYGVLNKRPNLTPLMKTGFDLSTAPFLHFTFLAFYVLIHEKKIIDYERGVENMIELIKLDLLLFLPICYSNFKFIPPGIWQTVYINAMYVLFVEPVCSMIINDNVQIFDFFFNLLPQPAFEKFIETIGIKPMLDLIIERTPGK</sequence>
<keyword evidence="1" id="KW-1133">Transmembrane helix</keyword>
<accession>A0ABN7SUG1</accession>
<feature type="transmembrane region" description="Helical" evidence="1">
    <location>
        <begin position="35"/>
        <end position="52"/>
    </location>
</feature>
<gene>
    <name evidence="2" type="ORF">OKIOD_LOCUS11734</name>
</gene>
<keyword evidence="1" id="KW-0812">Transmembrane</keyword>
<dbReference type="EMBL" id="OU015566">
    <property type="protein sequence ID" value="CAG5106718.1"/>
    <property type="molecule type" value="Genomic_DNA"/>
</dbReference>